<protein>
    <recommendedName>
        <fullName evidence="2">DUF4124 domain-containing protein</fullName>
    </recommendedName>
</protein>
<evidence type="ECO:0000259" key="2">
    <source>
        <dbReference type="Pfam" id="PF13511"/>
    </source>
</evidence>
<reference evidence="3 4" key="1">
    <citation type="submission" date="2015-10" db="EMBL/GenBank/DDBJ databases">
        <authorList>
            <person name="Gilbert D.G."/>
        </authorList>
    </citation>
    <scope>NUCLEOTIDE SEQUENCE [LARGE SCALE GENOMIC DNA]</scope>
    <source>
        <strain evidence="3">COMA1</strain>
    </source>
</reference>
<name>A0A0S4LGE0_9BACT</name>
<dbReference type="InterPro" id="IPR025392">
    <property type="entry name" value="DUF4124"/>
</dbReference>
<accession>A0A0S4LGE0</accession>
<gene>
    <name evidence="3" type="ORF">COMA1_20558</name>
</gene>
<proteinExistence type="predicted"/>
<dbReference type="AlphaFoldDB" id="A0A0S4LGE0"/>
<evidence type="ECO:0000313" key="4">
    <source>
        <dbReference type="Proteomes" id="UP000199032"/>
    </source>
</evidence>
<organism evidence="3 4">
    <name type="scientific">Candidatus Nitrospira nitrosa</name>
    <dbReference type="NCBI Taxonomy" id="1742972"/>
    <lineage>
        <taxon>Bacteria</taxon>
        <taxon>Pseudomonadati</taxon>
        <taxon>Nitrospirota</taxon>
        <taxon>Nitrospiria</taxon>
        <taxon>Nitrospirales</taxon>
        <taxon>Nitrospiraceae</taxon>
        <taxon>Nitrospira</taxon>
    </lineage>
</organism>
<keyword evidence="4" id="KW-1185">Reference proteome</keyword>
<dbReference type="Pfam" id="PF13511">
    <property type="entry name" value="DUF4124"/>
    <property type="match status" value="1"/>
</dbReference>
<dbReference type="OrthoDB" id="7062774at2"/>
<dbReference type="EMBL" id="CZQA01000008">
    <property type="protein sequence ID" value="CUS35961.1"/>
    <property type="molecule type" value="Genomic_DNA"/>
</dbReference>
<feature type="region of interest" description="Disordered" evidence="1">
    <location>
        <begin position="44"/>
        <end position="94"/>
    </location>
</feature>
<dbReference type="Proteomes" id="UP000199032">
    <property type="component" value="Unassembled WGS sequence"/>
</dbReference>
<evidence type="ECO:0000313" key="3">
    <source>
        <dbReference type="EMBL" id="CUS35961.1"/>
    </source>
</evidence>
<feature type="domain" description="DUF4124" evidence="2">
    <location>
        <begin position="18"/>
        <end position="64"/>
    </location>
</feature>
<evidence type="ECO:0000256" key="1">
    <source>
        <dbReference type="SAM" id="MobiDB-lite"/>
    </source>
</evidence>
<feature type="region of interest" description="Disordered" evidence="1">
    <location>
        <begin position="151"/>
        <end position="190"/>
    </location>
</feature>
<dbReference type="STRING" id="1742972.COMA1_20558"/>
<sequence>MRSSSIMNVFLLSIVAGLLLCPIVSYAELYKWIDEQGALHITDAPPAGTHKKSNLTAVPAPQSALSKKTRVRSAAPEPPRAEAHPLPAPSVTSPATEELPIQLTIEGLNPFEAMLTSPWQVFDSSERDARAPVQSWKDKQGLDHVVDVLPAAKGGAEAGSKTKDPSLSRSTRKGKEQAAGVLRSGRQATE</sequence>